<dbReference type="InterPro" id="IPR009799">
    <property type="entry name" value="EthD_dom"/>
</dbReference>
<accession>A0A2G7GBP5</accession>
<dbReference type="GO" id="GO:0016491">
    <property type="term" value="F:oxidoreductase activity"/>
    <property type="evidence" value="ECO:0007669"/>
    <property type="project" value="InterPro"/>
</dbReference>
<dbReference type="Gene3D" id="3.30.70.100">
    <property type="match status" value="1"/>
</dbReference>
<sequence length="638" mass="70790">MLRGKAIKGVAAGIGLASESISAYKANRREKKAQSPDESETDNANTTIADDDLARHERVVEEQHEEEWELDEAQDELNSTLETDKAATNQTPEQLAESFLQNYPQPPPYTPTSNSRLPYPVVLPQRRPKSRKRGFIRAYAPALEEFGIDQAMFLDFLETSNRACQATPWLHAINLAGIGTMFLPSAIGIAVSIAIQLTTDVAIAMDARRKTNSYFDKINEEMFRPRGLYCLLMTWKPESSSTVTSFDLNSTVATSLDHGGSGAFKKMKHMFKSSHGNTYGDMPFPETAPLIFPDLDELAAQGVDGEAKIKSAKSSRREFVADYLDRRSQAQFEMEHPDNALNRAPKPQFTSRYADPSHPASSGSALGLITGGYITGDQLRDLRGGRRRDRLGRGQEYEPRGMRGSPIGTVGALAATVRSIKNGRSSDEPHQNSGEGPHDEEYRRRSGGRVGSRNPHERLQNRGGPIGGIRKFLKSNVLYMMIVNLPSEEEMAQARAALRSQTKSTTKMVFKALLYITRKPGTTPTEFQTHYETVHLPLIQKLAGADFPLSHRRLYLARPAPGEDNSFPAAVLIGNQEDFAFDAIVELTFTDEAAFKVFFARRQEPGTKELVDADEEKFLDQTKFKAVVLGEVHETTSS</sequence>
<feature type="region of interest" description="Disordered" evidence="2">
    <location>
        <begin position="100"/>
        <end position="120"/>
    </location>
</feature>
<dbReference type="AlphaFoldDB" id="A0A2G7GBP5"/>
<dbReference type="SUPFAM" id="SSF54909">
    <property type="entry name" value="Dimeric alpha+beta barrel"/>
    <property type="match status" value="1"/>
</dbReference>
<comment type="caution">
    <text evidence="4">The sequence shown here is derived from an EMBL/GenBank/DDBJ whole genome shotgun (WGS) entry which is preliminary data.</text>
</comment>
<reference evidence="4 5" key="1">
    <citation type="submission" date="2017-05" db="EMBL/GenBank/DDBJ databases">
        <title>Genome sequence for an aflatoxigenic pathogen of Argentinian peanut, Aspergillus arachidicola.</title>
        <authorList>
            <person name="Moore G."/>
            <person name="Beltz S.B."/>
            <person name="Mack B.M."/>
        </authorList>
    </citation>
    <scope>NUCLEOTIDE SEQUENCE [LARGE SCALE GENOMIC DNA]</scope>
    <source>
        <strain evidence="4 5">CBS 117610</strain>
    </source>
</reference>
<gene>
    <name evidence="4" type="ORF">AARAC_006380</name>
</gene>
<evidence type="ECO:0000256" key="1">
    <source>
        <dbReference type="ARBA" id="ARBA00005986"/>
    </source>
</evidence>
<dbReference type="PANTHER" id="PTHR38887">
    <property type="entry name" value="CHROMOSOME 21, WHOLE GENOME SHOTGUN SEQUENCE"/>
    <property type="match status" value="1"/>
</dbReference>
<comment type="similarity">
    <text evidence="1">Belongs to the tpcK family.</text>
</comment>
<evidence type="ECO:0000313" key="4">
    <source>
        <dbReference type="EMBL" id="PIG90263.1"/>
    </source>
</evidence>
<evidence type="ECO:0000313" key="5">
    <source>
        <dbReference type="Proteomes" id="UP000231358"/>
    </source>
</evidence>
<feature type="region of interest" description="Disordered" evidence="2">
    <location>
        <begin position="337"/>
        <end position="366"/>
    </location>
</feature>
<feature type="compositionally biased region" description="Basic and acidic residues" evidence="2">
    <location>
        <begin position="52"/>
        <end position="62"/>
    </location>
</feature>
<name>A0A2G7GBP5_9EURO</name>
<dbReference type="EMBL" id="NEXV01000016">
    <property type="protein sequence ID" value="PIG90263.1"/>
    <property type="molecule type" value="Genomic_DNA"/>
</dbReference>
<protein>
    <recommendedName>
        <fullName evidence="3">EthD domain-containing protein</fullName>
    </recommendedName>
</protein>
<proteinExistence type="inferred from homology"/>
<evidence type="ECO:0000256" key="2">
    <source>
        <dbReference type="SAM" id="MobiDB-lite"/>
    </source>
</evidence>
<feature type="region of interest" description="Disordered" evidence="2">
    <location>
        <begin position="25"/>
        <end position="76"/>
    </location>
</feature>
<feature type="region of interest" description="Disordered" evidence="2">
    <location>
        <begin position="378"/>
        <end position="409"/>
    </location>
</feature>
<feature type="region of interest" description="Disordered" evidence="2">
    <location>
        <begin position="421"/>
        <end position="466"/>
    </location>
</feature>
<organism evidence="4 5">
    <name type="scientific">Aspergillus arachidicola</name>
    <dbReference type="NCBI Taxonomy" id="656916"/>
    <lineage>
        <taxon>Eukaryota</taxon>
        <taxon>Fungi</taxon>
        <taxon>Dikarya</taxon>
        <taxon>Ascomycota</taxon>
        <taxon>Pezizomycotina</taxon>
        <taxon>Eurotiomycetes</taxon>
        <taxon>Eurotiomycetidae</taxon>
        <taxon>Eurotiales</taxon>
        <taxon>Aspergillaceae</taxon>
        <taxon>Aspergillus</taxon>
        <taxon>Aspergillus subgen. Circumdati</taxon>
    </lineage>
</organism>
<dbReference type="InterPro" id="IPR011008">
    <property type="entry name" value="Dimeric_a/b-barrel"/>
</dbReference>
<keyword evidence="5" id="KW-1185">Reference proteome</keyword>
<dbReference type="Proteomes" id="UP000231358">
    <property type="component" value="Unassembled WGS sequence"/>
</dbReference>
<feature type="compositionally biased region" description="Basic and acidic residues" evidence="2">
    <location>
        <begin position="424"/>
        <end position="444"/>
    </location>
</feature>
<feature type="compositionally biased region" description="Acidic residues" evidence="2">
    <location>
        <begin position="63"/>
        <end position="75"/>
    </location>
</feature>
<evidence type="ECO:0000259" key="3">
    <source>
        <dbReference type="Pfam" id="PF07110"/>
    </source>
</evidence>
<dbReference type="InterPro" id="IPR053221">
    <property type="entry name" value="Burnettramic_acid_biosynth"/>
</dbReference>
<dbReference type="PANTHER" id="PTHR38887:SF1">
    <property type="entry name" value="RAS MODIFICATION PROTEIN ERF4"/>
    <property type="match status" value="1"/>
</dbReference>
<feature type="compositionally biased region" description="Basic and acidic residues" evidence="2">
    <location>
        <begin position="391"/>
        <end position="401"/>
    </location>
</feature>
<feature type="domain" description="EthD" evidence="3">
    <location>
        <begin position="519"/>
        <end position="621"/>
    </location>
</feature>
<dbReference type="Pfam" id="PF07110">
    <property type="entry name" value="EthD"/>
    <property type="match status" value="1"/>
</dbReference>